<evidence type="ECO:0000313" key="8">
    <source>
        <dbReference type="EMBL" id="RSK31803.1"/>
    </source>
</evidence>
<dbReference type="EMBL" id="RWIS01000008">
    <property type="protein sequence ID" value="RSK31803.1"/>
    <property type="molecule type" value="Genomic_DNA"/>
</dbReference>
<keyword evidence="9" id="KW-1185">Reference proteome</keyword>
<evidence type="ECO:0000256" key="3">
    <source>
        <dbReference type="ARBA" id="ARBA00022553"/>
    </source>
</evidence>
<accession>A0A428JGV9</accession>
<dbReference type="SMART" id="SM00091">
    <property type="entry name" value="PAS"/>
    <property type="match status" value="3"/>
</dbReference>
<evidence type="ECO:0000313" key="9">
    <source>
        <dbReference type="Proteomes" id="UP000280066"/>
    </source>
</evidence>
<dbReference type="FunFam" id="3.30.450.20:FF:000099">
    <property type="entry name" value="Sensory box sensor histidine kinase"/>
    <property type="match status" value="1"/>
</dbReference>
<dbReference type="InterPro" id="IPR000700">
    <property type="entry name" value="PAS-assoc_C"/>
</dbReference>
<dbReference type="PROSITE" id="PS50113">
    <property type="entry name" value="PAC"/>
    <property type="match status" value="1"/>
</dbReference>
<dbReference type="Gene3D" id="3.30.450.20">
    <property type="entry name" value="PAS domain"/>
    <property type="match status" value="3"/>
</dbReference>
<dbReference type="InterPro" id="IPR000014">
    <property type="entry name" value="PAS"/>
</dbReference>
<dbReference type="AlphaFoldDB" id="A0A428JGV9"/>
<dbReference type="Pfam" id="PF08448">
    <property type="entry name" value="PAS_4"/>
    <property type="match status" value="1"/>
</dbReference>
<comment type="caution">
    <text evidence="8">The sequence shown here is derived from an EMBL/GenBank/DDBJ whole genome shotgun (WGS) entry which is preliminary data.</text>
</comment>
<dbReference type="PANTHER" id="PTHR43304">
    <property type="entry name" value="PHYTOCHROME-LIKE PROTEIN CPH1"/>
    <property type="match status" value="1"/>
</dbReference>
<dbReference type="NCBIfam" id="TIGR00229">
    <property type="entry name" value="sensory_box"/>
    <property type="match status" value="1"/>
</dbReference>
<dbReference type="EC" id="2.7.13.3" evidence="2"/>
<dbReference type="InterPro" id="IPR052162">
    <property type="entry name" value="Sensor_kinase/Photoreceptor"/>
</dbReference>
<dbReference type="Proteomes" id="UP000280066">
    <property type="component" value="Unassembled WGS sequence"/>
</dbReference>
<dbReference type="CDD" id="cd00130">
    <property type="entry name" value="PAS"/>
    <property type="match status" value="1"/>
</dbReference>
<organism evidence="8 9">
    <name type="scientific">Hymenobacter metallilatus</name>
    <dbReference type="NCBI Taxonomy" id="2493666"/>
    <lineage>
        <taxon>Bacteria</taxon>
        <taxon>Pseudomonadati</taxon>
        <taxon>Bacteroidota</taxon>
        <taxon>Cytophagia</taxon>
        <taxon>Cytophagales</taxon>
        <taxon>Hymenobacteraceae</taxon>
        <taxon>Hymenobacter</taxon>
    </lineage>
</organism>
<keyword evidence="5" id="KW-0418">Kinase</keyword>
<dbReference type="InterPro" id="IPR035965">
    <property type="entry name" value="PAS-like_dom_sf"/>
</dbReference>
<reference evidence="8 9" key="1">
    <citation type="submission" date="2018-12" db="EMBL/GenBank/DDBJ databases">
        <authorList>
            <person name="Feng G."/>
            <person name="Zhu H."/>
        </authorList>
    </citation>
    <scope>NUCLEOTIDE SEQUENCE [LARGE SCALE GENOMIC DNA]</scope>
    <source>
        <strain evidence="8 9">9PBR-2</strain>
    </source>
</reference>
<dbReference type="SMART" id="SM00086">
    <property type="entry name" value="PAC"/>
    <property type="match status" value="1"/>
</dbReference>
<evidence type="ECO:0000256" key="5">
    <source>
        <dbReference type="ARBA" id="ARBA00022777"/>
    </source>
</evidence>
<keyword evidence="3" id="KW-0597">Phosphoprotein</keyword>
<gene>
    <name evidence="8" type="ORF">EI290_13350</name>
</gene>
<evidence type="ECO:0000259" key="7">
    <source>
        <dbReference type="PROSITE" id="PS50113"/>
    </source>
</evidence>
<dbReference type="PANTHER" id="PTHR43304:SF1">
    <property type="entry name" value="PAC DOMAIN-CONTAINING PROTEIN"/>
    <property type="match status" value="1"/>
</dbReference>
<feature type="domain" description="PAS" evidence="6">
    <location>
        <begin position="152"/>
        <end position="222"/>
    </location>
</feature>
<dbReference type="OrthoDB" id="9766459at2"/>
<dbReference type="PROSITE" id="PS50112">
    <property type="entry name" value="PAS"/>
    <property type="match status" value="1"/>
</dbReference>
<name>A0A428JGV9_9BACT</name>
<keyword evidence="4" id="KW-0808">Transferase</keyword>
<dbReference type="SUPFAM" id="SSF55785">
    <property type="entry name" value="PYP-like sensor domain (PAS domain)"/>
    <property type="match status" value="2"/>
</dbReference>
<protein>
    <recommendedName>
        <fullName evidence="2">histidine kinase</fullName>
        <ecNumber evidence="2">2.7.13.3</ecNumber>
    </recommendedName>
</protein>
<dbReference type="InterPro" id="IPR001610">
    <property type="entry name" value="PAC"/>
</dbReference>
<dbReference type="InterPro" id="IPR013656">
    <property type="entry name" value="PAS_4"/>
</dbReference>
<comment type="catalytic activity">
    <reaction evidence="1">
        <text>ATP + protein L-histidine = ADP + protein N-phospho-L-histidine.</text>
        <dbReference type="EC" id="2.7.13.3"/>
    </reaction>
</comment>
<dbReference type="GO" id="GO:0004673">
    <property type="term" value="F:protein histidine kinase activity"/>
    <property type="evidence" value="ECO:0007669"/>
    <property type="project" value="UniProtKB-EC"/>
</dbReference>
<feature type="domain" description="PAC" evidence="7">
    <location>
        <begin position="225"/>
        <end position="277"/>
    </location>
</feature>
<evidence type="ECO:0000256" key="1">
    <source>
        <dbReference type="ARBA" id="ARBA00000085"/>
    </source>
</evidence>
<dbReference type="Pfam" id="PF08447">
    <property type="entry name" value="PAS_3"/>
    <property type="match status" value="1"/>
</dbReference>
<sequence length="433" mass="50114">MPTPTFPVDYQRLFHALPDNFLLIAPNAEATIVDNTDSHVAVSLKSREEAVGKPFFEAYPATDEESARIIRESHEHVRRHREPHTMPLIRYDLEKHTAQGVELEELYWEATHYPVLSANGDLEFILQRTQNVTERYLAEQRSRQMQQALDEQHERMRFILESLPVMIWTALPDGSRDFFNSRWLQFTGQTLEQQTGFQWLGSLHPDDQSRVRTTWEDCVASGQTYQVEYRLRRADGHYRWVLVRAQPRLAPDGSLLMWVGCGMDIHDQKQMVEELLEQNEQQALLSDQAYQAFQQVEQQRETFYNLFMYTPALICVLRGAEHRFEFVNTQYQNMFAGRQLLGLTVREALPEVVDQGFVALLDNVYTTGEVFVGNEIPVAIAKEPGGELETRYFNFTYQQLRENGEKAGITVFAYDVTALVQARQILENPDASA</sequence>
<proteinExistence type="predicted"/>
<dbReference type="RefSeq" id="WP_125431112.1">
    <property type="nucleotide sequence ID" value="NZ_RWIS01000008.1"/>
</dbReference>
<dbReference type="InterPro" id="IPR013655">
    <property type="entry name" value="PAS_fold_3"/>
</dbReference>
<evidence type="ECO:0000259" key="6">
    <source>
        <dbReference type="PROSITE" id="PS50112"/>
    </source>
</evidence>
<evidence type="ECO:0000256" key="4">
    <source>
        <dbReference type="ARBA" id="ARBA00022679"/>
    </source>
</evidence>
<evidence type="ECO:0000256" key="2">
    <source>
        <dbReference type="ARBA" id="ARBA00012438"/>
    </source>
</evidence>